<evidence type="ECO:0000256" key="9">
    <source>
        <dbReference type="SAM" id="Phobius"/>
    </source>
</evidence>
<dbReference type="GO" id="GO:0008556">
    <property type="term" value="F:P-type potassium transmembrane transporter activity"/>
    <property type="evidence" value="ECO:0007669"/>
    <property type="project" value="InterPro"/>
</dbReference>
<keyword evidence="3" id="KW-0633">Potassium transport</keyword>
<keyword evidence="8 9" id="KW-0472">Membrane</keyword>
<evidence type="ECO:0000256" key="7">
    <source>
        <dbReference type="ARBA" id="ARBA00023065"/>
    </source>
</evidence>
<proteinExistence type="predicted"/>
<dbReference type="PANTHER" id="PTHR30607:SF2">
    <property type="entry name" value="POTASSIUM-TRANSPORTING ATPASE POTASSIUM-BINDING SUBUNIT"/>
    <property type="match status" value="1"/>
</dbReference>
<evidence type="ECO:0000256" key="6">
    <source>
        <dbReference type="ARBA" id="ARBA00022989"/>
    </source>
</evidence>
<evidence type="ECO:0000256" key="3">
    <source>
        <dbReference type="ARBA" id="ARBA00022538"/>
    </source>
</evidence>
<dbReference type="AlphaFoldDB" id="A0A7W3N735"/>
<evidence type="ECO:0000313" key="11">
    <source>
        <dbReference type="Proteomes" id="UP000543174"/>
    </source>
</evidence>
<organism evidence="10 11">
    <name type="scientific">Priestia aryabhattai</name>
    <name type="common">Bacillus aryabhattai</name>
    <dbReference type="NCBI Taxonomy" id="412384"/>
    <lineage>
        <taxon>Bacteria</taxon>
        <taxon>Bacillati</taxon>
        <taxon>Bacillota</taxon>
        <taxon>Bacilli</taxon>
        <taxon>Bacillales</taxon>
        <taxon>Bacillaceae</taxon>
        <taxon>Priestia</taxon>
    </lineage>
</organism>
<keyword evidence="6 9" id="KW-1133">Transmembrane helix</keyword>
<dbReference type="GO" id="GO:0005886">
    <property type="term" value="C:plasma membrane"/>
    <property type="evidence" value="ECO:0007669"/>
    <property type="project" value="TreeGrafter"/>
</dbReference>
<dbReference type="Proteomes" id="UP000543174">
    <property type="component" value="Unassembled WGS sequence"/>
</dbReference>
<keyword evidence="4 9" id="KW-0812">Transmembrane</keyword>
<reference evidence="10" key="1">
    <citation type="submission" date="2020-08" db="EMBL/GenBank/DDBJ databases">
        <title>Functional genomics of gut bacteria from endangered species of beetles.</title>
        <authorList>
            <person name="Carlos-Shanley C."/>
        </authorList>
    </citation>
    <scope>NUCLEOTIDE SEQUENCE [LARGE SCALE GENOMIC DNA]</scope>
    <source>
        <strain evidence="10">S00060</strain>
    </source>
</reference>
<evidence type="ECO:0000313" key="10">
    <source>
        <dbReference type="EMBL" id="MBA9037612.1"/>
    </source>
</evidence>
<evidence type="ECO:0000256" key="8">
    <source>
        <dbReference type="ARBA" id="ARBA00023136"/>
    </source>
</evidence>
<accession>A0A7W3N735</accession>
<dbReference type="Pfam" id="PF03814">
    <property type="entry name" value="KdpA"/>
    <property type="match status" value="1"/>
</dbReference>
<dbReference type="PANTHER" id="PTHR30607">
    <property type="entry name" value="POTASSIUM-TRANSPORTING ATPASE A CHAIN"/>
    <property type="match status" value="1"/>
</dbReference>
<keyword evidence="11" id="KW-1185">Reference proteome</keyword>
<keyword evidence="7" id="KW-0406">Ion transport</keyword>
<comment type="caution">
    <text evidence="10">The sequence shown here is derived from an EMBL/GenBank/DDBJ whole genome shotgun (WGS) entry which is preliminary data.</text>
</comment>
<evidence type="ECO:0000256" key="2">
    <source>
        <dbReference type="ARBA" id="ARBA00022475"/>
    </source>
</evidence>
<keyword evidence="5" id="KW-0630">Potassium</keyword>
<feature type="transmembrane region" description="Helical" evidence="9">
    <location>
        <begin position="62"/>
        <end position="81"/>
    </location>
</feature>
<evidence type="ECO:0000256" key="5">
    <source>
        <dbReference type="ARBA" id="ARBA00022958"/>
    </source>
</evidence>
<name>A0A7W3N735_PRIAR</name>
<evidence type="ECO:0000256" key="4">
    <source>
        <dbReference type="ARBA" id="ARBA00022692"/>
    </source>
</evidence>
<protein>
    <submittedName>
        <fullName evidence="10">K+-transporting ATPase A subunit</fullName>
    </submittedName>
</protein>
<sequence length="86" mass="9586">MGIFLLSVALLLVFVALIAKPVGIYIANVFSNDKNTSLVGKIESVMFKAAGIKGHNQTWKQYALALVLANTFMIFVVYLIFRFQLM</sequence>
<gene>
    <name evidence="10" type="ORF">HNP21_000701</name>
</gene>
<dbReference type="InterPro" id="IPR004623">
    <property type="entry name" value="KdpA"/>
</dbReference>
<dbReference type="RefSeq" id="WP_310735921.1">
    <property type="nucleotide sequence ID" value="NZ_JACJHT010000001.1"/>
</dbReference>
<dbReference type="EMBL" id="JACJHT010000001">
    <property type="protein sequence ID" value="MBA9037612.1"/>
    <property type="molecule type" value="Genomic_DNA"/>
</dbReference>
<keyword evidence="2" id="KW-1003">Cell membrane</keyword>
<evidence type="ECO:0000256" key="1">
    <source>
        <dbReference type="ARBA" id="ARBA00022448"/>
    </source>
</evidence>
<keyword evidence="1" id="KW-0813">Transport</keyword>